<evidence type="ECO:0000313" key="2">
    <source>
        <dbReference type="Proteomes" id="UP000828390"/>
    </source>
</evidence>
<accession>A0A9D4MJU2</accession>
<sequence length="81" mass="9252">MTAALFSHRNRSWRLSNDESSLVLTRNQVRLTEQCSRRSRRKKSGREKSFAMVDLLTAAHTDLPCDSLCLCPSLSPNQSRE</sequence>
<protein>
    <submittedName>
        <fullName evidence="1">Uncharacterized protein</fullName>
    </submittedName>
</protein>
<name>A0A9D4MJU2_DREPO</name>
<reference evidence="1" key="1">
    <citation type="journal article" date="2019" name="bioRxiv">
        <title>The Genome of the Zebra Mussel, Dreissena polymorpha: A Resource for Invasive Species Research.</title>
        <authorList>
            <person name="McCartney M.A."/>
            <person name="Auch B."/>
            <person name="Kono T."/>
            <person name="Mallez S."/>
            <person name="Zhang Y."/>
            <person name="Obille A."/>
            <person name="Becker A."/>
            <person name="Abrahante J.E."/>
            <person name="Garbe J."/>
            <person name="Badalamenti J.P."/>
            <person name="Herman A."/>
            <person name="Mangelson H."/>
            <person name="Liachko I."/>
            <person name="Sullivan S."/>
            <person name="Sone E.D."/>
            <person name="Koren S."/>
            <person name="Silverstein K.A.T."/>
            <person name="Beckman K.B."/>
            <person name="Gohl D.M."/>
        </authorList>
    </citation>
    <scope>NUCLEOTIDE SEQUENCE</scope>
    <source>
        <strain evidence="1">Duluth1</strain>
        <tissue evidence="1">Whole animal</tissue>
    </source>
</reference>
<gene>
    <name evidence="1" type="ORF">DPMN_000490</name>
</gene>
<reference evidence="1" key="2">
    <citation type="submission" date="2020-11" db="EMBL/GenBank/DDBJ databases">
        <authorList>
            <person name="McCartney M.A."/>
            <person name="Auch B."/>
            <person name="Kono T."/>
            <person name="Mallez S."/>
            <person name="Becker A."/>
            <person name="Gohl D.M."/>
            <person name="Silverstein K.A.T."/>
            <person name="Koren S."/>
            <person name="Bechman K.B."/>
            <person name="Herman A."/>
            <person name="Abrahante J.E."/>
            <person name="Garbe J."/>
        </authorList>
    </citation>
    <scope>NUCLEOTIDE SEQUENCE</scope>
    <source>
        <strain evidence="1">Duluth1</strain>
        <tissue evidence="1">Whole animal</tissue>
    </source>
</reference>
<keyword evidence="2" id="KW-1185">Reference proteome</keyword>
<proteinExistence type="predicted"/>
<dbReference type="AlphaFoldDB" id="A0A9D4MJU2"/>
<comment type="caution">
    <text evidence="1">The sequence shown here is derived from an EMBL/GenBank/DDBJ whole genome shotgun (WGS) entry which is preliminary data.</text>
</comment>
<evidence type="ECO:0000313" key="1">
    <source>
        <dbReference type="EMBL" id="KAH3876642.1"/>
    </source>
</evidence>
<organism evidence="1 2">
    <name type="scientific">Dreissena polymorpha</name>
    <name type="common">Zebra mussel</name>
    <name type="synonym">Mytilus polymorpha</name>
    <dbReference type="NCBI Taxonomy" id="45954"/>
    <lineage>
        <taxon>Eukaryota</taxon>
        <taxon>Metazoa</taxon>
        <taxon>Spiralia</taxon>
        <taxon>Lophotrochozoa</taxon>
        <taxon>Mollusca</taxon>
        <taxon>Bivalvia</taxon>
        <taxon>Autobranchia</taxon>
        <taxon>Heteroconchia</taxon>
        <taxon>Euheterodonta</taxon>
        <taxon>Imparidentia</taxon>
        <taxon>Neoheterodontei</taxon>
        <taxon>Myida</taxon>
        <taxon>Dreissenoidea</taxon>
        <taxon>Dreissenidae</taxon>
        <taxon>Dreissena</taxon>
    </lineage>
</organism>
<dbReference type="EMBL" id="JAIWYP010000001">
    <property type="protein sequence ID" value="KAH3876642.1"/>
    <property type="molecule type" value="Genomic_DNA"/>
</dbReference>
<dbReference type="Proteomes" id="UP000828390">
    <property type="component" value="Unassembled WGS sequence"/>
</dbReference>